<dbReference type="EMBL" id="VJZC01000521">
    <property type="protein sequence ID" value="MPY63162.1"/>
    <property type="molecule type" value="Genomic_DNA"/>
</dbReference>
<dbReference type="InterPro" id="IPR027417">
    <property type="entry name" value="P-loop_NTPase"/>
</dbReference>
<dbReference type="RefSeq" id="WP_152776466.1">
    <property type="nucleotide sequence ID" value="NZ_VJZC01000521.1"/>
</dbReference>
<sequence>MSDTAIPGPVLVVLLGAAGSGKSTVAADWPPGSVLELSALRELICDDAVDPGATEEAVYTLGTILEGRLARRLTTVVDADASTDPATRAKFLELAERYEVPAAAFVMTTPLNVCLERNAIRPPQRRVPEDVLREQYAQAIDATPNLRAEGFDHVEALYGGG</sequence>
<dbReference type="AlphaFoldDB" id="A0A5N8XV04"/>
<dbReference type="PIRSF" id="PIRSF037081">
    <property type="entry name" value="P-loop_All4644_prd"/>
    <property type="match status" value="1"/>
</dbReference>
<dbReference type="Gene3D" id="3.40.50.300">
    <property type="entry name" value="P-loop containing nucleotide triphosphate hydrolases"/>
    <property type="match status" value="1"/>
</dbReference>
<comment type="caution">
    <text evidence="1">The sequence shown here is derived from an EMBL/GenBank/DDBJ whole genome shotgun (WGS) entry which is preliminary data.</text>
</comment>
<name>A0A5N8XV04_9ACTN</name>
<dbReference type="Pfam" id="PF13671">
    <property type="entry name" value="AAA_33"/>
    <property type="match status" value="1"/>
</dbReference>
<keyword evidence="2" id="KW-1185">Reference proteome</keyword>
<dbReference type="InterPro" id="IPR017101">
    <property type="entry name" value="P-loop_ATP/GTP-bd_All4644_prd"/>
</dbReference>
<dbReference type="OrthoDB" id="3402408at2"/>
<protein>
    <submittedName>
        <fullName evidence="1">AAA family ATPase</fullName>
    </submittedName>
</protein>
<dbReference type="SUPFAM" id="SSF52540">
    <property type="entry name" value="P-loop containing nucleoside triphosphate hydrolases"/>
    <property type="match status" value="1"/>
</dbReference>
<reference evidence="1 2" key="1">
    <citation type="submission" date="2019-07" db="EMBL/GenBank/DDBJ databases">
        <title>New species of Amycolatopsis and Streptomyces.</title>
        <authorList>
            <person name="Duangmal K."/>
            <person name="Teo W.F.A."/>
            <person name="Lipun K."/>
        </authorList>
    </citation>
    <scope>NUCLEOTIDE SEQUENCE [LARGE SCALE GENOMIC DNA]</scope>
    <source>
        <strain evidence="1 2">NBRC 106415</strain>
    </source>
</reference>
<gene>
    <name evidence="1" type="ORF">FNH08_40235</name>
</gene>
<accession>A0A5N8XV04</accession>
<evidence type="ECO:0000313" key="2">
    <source>
        <dbReference type="Proteomes" id="UP000400924"/>
    </source>
</evidence>
<organism evidence="1 2">
    <name type="scientific">Streptomyces spongiae</name>
    <dbReference type="NCBI Taxonomy" id="565072"/>
    <lineage>
        <taxon>Bacteria</taxon>
        <taxon>Bacillati</taxon>
        <taxon>Actinomycetota</taxon>
        <taxon>Actinomycetes</taxon>
        <taxon>Kitasatosporales</taxon>
        <taxon>Streptomycetaceae</taxon>
        <taxon>Streptomyces</taxon>
    </lineage>
</organism>
<evidence type="ECO:0000313" key="1">
    <source>
        <dbReference type="EMBL" id="MPY63162.1"/>
    </source>
</evidence>
<proteinExistence type="predicted"/>
<dbReference type="Proteomes" id="UP000400924">
    <property type="component" value="Unassembled WGS sequence"/>
</dbReference>